<organism evidence="1 2">
    <name type="scientific">Mycena maculata</name>
    <dbReference type="NCBI Taxonomy" id="230809"/>
    <lineage>
        <taxon>Eukaryota</taxon>
        <taxon>Fungi</taxon>
        <taxon>Dikarya</taxon>
        <taxon>Basidiomycota</taxon>
        <taxon>Agaricomycotina</taxon>
        <taxon>Agaricomycetes</taxon>
        <taxon>Agaricomycetidae</taxon>
        <taxon>Agaricales</taxon>
        <taxon>Marasmiineae</taxon>
        <taxon>Mycenaceae</taxon>
        <taxon>Mycena</taxon>
    </lineage>
</organism>
<dbReference type="AlphaFoldDB" id="A0AAD7IXG2"/>
<protein>
    <recommendedName>
        <fullName evidence="3">F-box domain-containing protein</fullName>
    </recommendedName>
</protein>
<evidence type="ECO:0000313" key="2">
    <source>
        <dbReference type="Proteomes" id="UP001215280"/>
    </source>
</evidence>
<dbReference type="Proteomes" id="UP001215280">
    <property type="component" value="Unassembled WGS sequence"/>
</dbReference>
<comment type="caution">
    <text evidence="1">The sequence shown here is derived from an EMBL/GenBank/DDBJ whole genome shotgun (WGS) entry which is preliminary data.</text>
</comment>
<dbReference type="EMBL" id="JARJLG010000081">
    <property type="protein sequence ID" value="KAJ7750725.1"/>
    <property type="molecule type" value="Genomic_DNA"/>
</dbReference>
<accession>A0AAD7IXG2</accession>
<gene>
    <name evidence="1" type="ORF">DFH07DRAFT_775057</name>
</gene>
<reference evidence="1" key="1">
    <citation type="submission" date="2023-03" db="EMBL/GenBank/DDBJ databases">
        <title>Massive genome expansion in bonnet fungi (Mycena s.s.) driven by repeated elements and novel gene families across ecological guilds.</title>
        <authorList>
            <consortium name="Lawrence Berkeley National Laboratory"/>
            <person name="Harder C.B."/>
            <person name="Miyauchi S."/>
            <person name="Viragh M."/>
            <person name="Kuo A."/>
            <person name="Thoen E."/>
            <person name="Andreopoulos B."/>
            <person name="Lu D."/>
            <person name="Skrede I."/>
            <person name="Drula E."/>
            <person name="Henrissat B."/>
            <person name="Morin E."/>
            <person name="Kohler A."/>
            <person name="Barry K."/>
            <person name="LaButti K."/>
            <person name="Morin E."/>
            <person name="Salamov A."/>
            <person name="Lipzen A."/>
            <person name="Mereny Z."/>
            <person name="Hegedus B."/>
            <person name="Baldrian P."/>
            <person name="Stursova M."/>
            <person name="Weitz H."/>
            <person name="Taylor A."/>
            <person name="Grigoriev I.V."/>
            <person name="Nagy L.G."/>
            <person name="Martin F."/>
            <person name="Kauserud H."/>
        </authorList>
    </citation>
    <scope>NUCLEOTIDE SEQUENCE</scope>
    <source>
        <strain evidence="1">CBHHK188m</strain>
    </source>
</reference>
<evidence type="ECO:0008006" key="3">
    <source>
        <dbReference type="Google" id="ProtNLM"/>
    </source>
</evidence>
<name>A0AAD7IXG2_9AGAR</name>
<evidence type="ECO:0000313" key="1">
    <source>
        <dbReference type="EMBL" id="KAJ7750725.1"/>
    </source>
</evidence>
<keyword evidence="2" id="KW-1185">Reference proteome</keyword>
<sequence length="458" mass="52044">MIGTDLFLSIVSSLHAYFFFITTSSSCLVPYVISHSVVYFIYVIRRGIVTVYHRLPFDLWSDIFKLALPEPGNLPGAFSKARGELSTVCRMWLAHIYDDPSLWSYIGINQYIVLTSLDFVLSKCANVLLHIRIVFWEFRTGQLESLFLPSVSSIIHSILDRLEHTSSCWESFFVLMEHPEAFLLVQDRCSSLFAPALRNFAACYYLMDGFGDFEEGDPSLCTLPIECGDPLLFEWAFLVELFSMAVEIIAVLDVDFDGAGIMIRVLHALTAYRLVELTLRHPPLDLQPVQEFPSILPGLHRFCLHGMFRDDSILFSLFQSLSHLRILDLTHADSRIFHCYCRWTLGLHLVGSDKPGRYLPSVSLGVMDVATVVTFVKFHGALSGRDGTQMSLWHVRMDGCMALWEVCQFNWLLFHVAQFTTNEHYDTPVVGIGNSILSIHILLSTYRLFVSLLQKVAS</sequence>
<proteinExistence type="predicted"/>